<evidence type="ECO:0000256" key="5">
    <source>
        <dbReference type="ARBA" id="ARBA00023128"/>
    </source>
</evidence>
<dbReference type="SUPFAM" id="SSF48256">
    <property type="entry name" value="Citrate synthase"/>
    <property type="match status" value="1"/>
</dbReference>
<protein>
    <recommendedName>
        <fullName evidence="6">Citrate synthase</fullName>
    </recommendedName>
</protein>
<name>A0A4S4KS00_9APHY</name>
<comment type="subcellular location">
    <subcellularLocation>
        <location evidence="1">Mitochondrion</location>
    </subcellularLocation>
</comment>
<dbReference type="EMBL" id="SGPJ01000028">
    <property type="protein sequence ID" value="THH01264.1"/>
    <property type="molecule type" value="Genomic_DNA"/>
</dbReference>
<dbReference type="Pfam" id="PF00285">
    <property type="entry name" value="Citrate_synt"/>
    <property type="match status" value="2"/>
</dbReference>
<dbReference type="FunFam" id="1.10.230.10:FF:000001">
    <property type="entry name" value="Citrate synthase"/>
    <property type="match status" value="1"/>
</dbReference>
<comment type="similarity">
    <text evidence="2 6">Belongs to the citrate synthase family.</text>
</comment>
<sequence>MFRRSVFISKSSARNVFASQSRFASTKTLRQALEEVIPAKQAQLKALKAEHGQAVLGDVKVEHLIGGMRGLKSMLWEASVLDPLEGIRFHGMTIPDCQRELPAAPEGKEIIAESMLWLLLTGKVPTEAETRQLSRELAEKGELPAYVEKLIDSLPTTLHPMTQLGMGVAALNHDSAFAAAYEKGIKKSEYWTYALEDSINLIARLPALAARIFRNVYNPGTPIAGINKELDLVGNYVNMLGYGGNHDLTEYLRLYISLHGDHEGGNASAHTAREILASCMDVVQANACLKDLVGSTLSDPYLSYAAALYALAGPLHGLANQEVLRWQLNMRKELGDNITHEHIKEFLWRTLKSGQVVPGYGHGVLRNPDPRFTALQEFCDTRPELLADPIIQLVKKTYDVAPDVLKEHGKTKNPYPNVDAASGCVLHHYGITQFKYYTVIFGVSRALGALTQFVWSRALGLPIERPKSLSMDAIEKLVKA</sequence>
<dbReference type="Gene3D" id="1.10.230.10">
    <property type="entry name" value="Cytochrome P450-Terp, domain 2"/>
    <property type="match status" value="1"/>
</dbReference>
<organism evidence="7 8">
    <name type="scientific">Hermanssonia centrifuga</name>
    <dbReference type="NCBI Taxonomy" id="98765"/>
    <lineage>
        <taxon>Eukaryota</taxon>
        <taxon>Fungi</taxon>
        <taxon>Dikarya</taxon>
        <taxon>Basidiomycota</taxon>
        <taxon>Agaricomycotina</taxon>
        <taxon>Agaricomycetes</taxon>
        <taxon>Polyporales</taxon>
        <taxon>Meruliaceae</taxon>
        <taxon>Hermanssonia</taxon>
    </lineage>
</organism>
<dbReference type="FunFam" id="1.10.580.10:FF:000001">
    <property type="entry name" value="Citrate synthase"/>
    <property type="match status" value="1"/>
</dbReference>
<evidence type="ECO:0000313" key="8">
    <source>
        <dbReference type="Proteomes" id="UP000309038"/>
    </source>
</evidence>
<keyword evidence="3 6" id="KW-0808">Transferase</keyword>
<dbReference type="NCBIfam" id="NF007128">
    <property type="entry name" value="PRK09569.1"/>
    <property type="match status" value="1"/>
</dbReference>
<dbReference type="Proteomes" id="UP000309038">
    <property type="component" value="Unassembled WGS sequence"/>
</dbReference>
<dbReference type="AlphaFoldDB" id="A0A4S4KS00"/>
<comment type="caution">
    <text evidence="7">The sequence shown here is derived from an EMBL/GenBank/DDBJ whole genome shotgun (WGS) entry which is preliminary data.</text>
</comment>
<accession>A0A4S4KS00</accession>
<dbReference type="PANTHER" id="PTHR11739:SF15">
    <property type="entry name" value="CITRATE SYNTHASE 3, MITOCHONDRIAL"/>
    <property type="match status" value="1"/>
</dbReference>
<evidence type="ECO:0000256" key="1">
    <source>
        <dbReference type="ARBA" id="ARBA00004173"/>
    </source>
</evidence>
<dbReference type="PROSITE" id="PS00480">
    <property type="entry name" value="CITRATE_SYNTHASE"/>
    <property type="match status" value="1"/>
</dbReference>
<dbReference type="GO" id="GO:0006099">
    <property type="term" value="P:tricarboxylic acid cycle"/>
    <property type="evidence" value="ECO:0007669"/>
    <property type="project" value="TreeGrafter"/>
</dbReference>
<evidence type="ECO:0000256" key="6">
    <source>
        <dbReference type="RuleBase" id="RU000441"/>
    </source>
</evidence>
<dbReference type="PANTHER" id="PTHR11739">
    <property type="entry name" value="CITRATE SYNTHASE"/>
    <property type="match status" value="1"/>
</dbReference>
<evidence type="ECO:0000256" key="3">
    <source>
        <dbReference type="ARBA" id="ARBA00022679"/>
    </source>
</evidence>
<evidence type="ECO:0000256" key="2">
    <source>
        <dbReference type="ARBA" id="ARBA00010566"/>
    </source>
</evidence>
<proteinExistence type="inferred from homology"/>
<keyword evidence="5" id="KW-0496">Mitochondrion</keyword>
<dbReference type="GO" id="GO:0046912">
    <property type="term" value="F:acyltransferase activity, acyl groups converted into alkyl on transfer"/>
    <property type="evidence" value="ECO:0007669"/>
    <property type="project" value="InterPro"/>
</dbReference>
<dbReference type="GO" id="GO:0005759">
    <property type="term" value="C:mitochondrial matrix"/>
    <property type="evidence" value="ECO:0007669"/>
    <property type="project" value="TreeGrafter"/>
</dbReference>
<dbReference type="InterPro" id="IPR016142">
    <property type="entry name" value="Citrate_synth-like_lrg_a-sub"/>
</dbReference>
<dbReference type="InterPro" id="IPR016143">
    <property type="entry name" value="Citrate_synth-like_sm_a-sub"/>
</dbReference>
<evidence type="ECO:0000256" key="4">
    <source>
        <dbReference type="ARBA" id="ARBA00022946"/>
    </source>
</evidence>
<keyword evidence="4" id="KW-0809">Transit peptide</keyword>
<dbReference type="Gene3D" id="1.10.580.10">
    <property type="entry name" value="Citrate Synthase, domain 1"/>
    <property type="match status" value="1"/>
</dbReference>
<dbReference type="GO" id="GO:0005975">
    <property type="term" value="P:carbohydrate metabolic process"/>
    <property type="evidence" value="ECO:0007669"/>
    <property type="project" value="TreeGrafter"/>
</dbReference>
<evidence type="ECO:0000313" key="7">
    <source>
        <dbReference type="EMBL" id="THH01264.1"/>
    </source>
</evidence>
<dbReference type="InterPro" id="IPR002020">
    <property type="entry name" value="Citrate_synthase"/>
</dbReference>
<keyword evidence="8" id="KW-1185">Reference proteome</keyword>
<dbReference type="InterPro" id="IPR019810">
    <property type="entry name" value="Citrate_synthase_AS"/>
</dbReference>
<gene>
    <name evidence="7" type="ORF">EW026_g1420</name>
</gene>
<dbReference type="InterPro" id="IPR036969">
    <property type="entry name" value="Citrate_synthase_sf"/>
</dbReference>
<dbReference type="PRINTS" id="PR00143">
    <property type="entry name" value="CITRTSNTHASE"/>
</dbReference>
<reference evidence="7 8" key="1">
    <citation type="submission" date="2019-02" db="EMBL/GenBank/DDBJ databases">
        <title>Genome sequencing of the rare red list fungi Phlebia centrifuga.</title>
        <authorList>
            <person name="Buettner E."/>
            <person name="Kellner H."/>
        </authorList>
    </citation>
    <scope>NUCLEOTIDE SEQUENCE [LARGE SCALE GENOMIC DNA]</scope>
    <source>
        <strain evidence="7 8">DSM 108282</strain>
    </source>
</reference>